<protein>
    <submittedName>
        <fullName evidence="2">Uncharacterized protein</fullName>
    </submittedName>
</protein>
<dbReference type="AlphaFoldDB" id="A0A2S8G770"/>
<dbReference type="Proteomes" id="UP000240009">
    <property type="component" value="Unassembled WGS sequence"/>
</dbReference>
<evidence type="ECO:0000313" key="3">
    <source>
        <dbReference type="Proteomes" id="UP000240009"/>
    </source>
</evidence>
<proteinExistence type="predicted"/>
<comment type="caution">
    <text evidence="2">The sequence shown here is derived from an EMBL/GenBank/DDBJ whole genome shotgun (WGS) entry which is preliminary data.</text>
</comment>
<feature type="region of interest" description="Disordered" evidence="1">
    <location>
        <begin position="67"/>
        <end position="89"/>
    </location>
</feature>
<gene>
    <name evidence="2" type="ORF">C5Y96_01645</name>
</gene>
<reference evidence="2 3" key="1">
    <citation type="submission" date="2018-02" db="EMBL/GenBank/DDBJ databases">
        <title>Comparative genomes isolates from brazilian mangrove.</title>
        <authorList>
            <person name="Araujo J.E."/>
            <person name="Taketani R.G."/>
            <person name="Silva M.C.P."/>
            <person name="Loureco M.V."/>
            <person name="Andreote F.D."/>
        </authorList>
    </citation>
    <scope>NUCLEOTIDE SEQUENCE [LARGE SCALE GENOMIC DNA]</scope>
    <source>
        <strain evidence="2 3">HEX-2 MGV</strain>
    </source>
</reference>
<evidence type="ECO:0000256" key="1">
    <source>
        <dbReference type="SAM" id="MobiDB-lite"/>
    </source>
</evidence>
<sequence>MTSEQTATVLTTKTTMATESSVNLTFAADQGHTNDREKDRDTESENTIHLRILQDFTYRSVRELNTKTPSDVIPRPRRHNVGGHYPATC</sequence>
<accession>A0A2S8G770</accession>
<evidence type="ECO:0000313" key="2">
    <source>
        <dbReference type="EMBL" id="PQO40302.1"/>
    </source>
</evidence>
<name>A0A2S8G770_9BACT</name>
<feature type="region of interest" description="Disordered" evidence="1">
    <location>
        <begin position="21"/>
        <end position="46"/>
    </location>
</feature>
<dbReference type="EMBL" id="PUIA01000014">
    <property type="protein sequence ID" value="PQO40302.1"/>
    <property type="molecule type" value="Genomic_DNA"/>
</dbReference>
<organism evidence="2 3">
    <name type="scientific">Blastopirellula marina</name>
    <dbReference type="NCBI Taxonomy" id="124"/>
    <lineage>
        <taxon>Bacteria</taxon>
        <taxon>Pseudomonadati</taxon>
        <taxon>Planctomycetota</taxon>
        <taxon>Planctomycetia</taxon>
        <taxon>Pirellulales</taxon>
        <taxon>Pirellulaceae</taxon>
        <taxon>Blastopirellula</taxon>
    </lineage>
</organism>
<feature type="compositionally biased region" description="Basic and acidic residues" evidence="1">
    <location>
        <begin position="32"/>
        <end position="46"/>
    </location>
</feature>